<accession>A0A0W7TTR8</accession>
<reference evidence="1 2" key="1">
    <citation type="submission" date="2015-10" db="EMBL/GenBank/DDBJ databases">
        <title>A novel member of the family Ruminococcaceae isolated from human faeces.</title>
        <authorList>
            <person name="Shkoporov A.N."/>
            <person name="Chaplin A.V."/>
            <person name="Motuzova O.V."/>
            <person name="Kafarskaia L.I."/>
            <person name="Efimov B.A."/>
        </authorList>
    </citation>
    <scope>NUCLEOTIDE SEQUENCE [LARGE SCALE GENOMIC DNA]</scope>
    <source>
        <strain evidence="1 2">668</strain>
    </source>
</reference>
<organism evidence="1 2">
    <name type="scientific">Ruthenibacterium lactatiformans</name>
    <dbReference type="NCBI Taxonomy" id="1550024"/>
    <lineage>
        <taxon>Bacteria</taxon>
        <taxon>Bacillati</taxon>
        <taxon>Bacillota</taxon>
        <taxon>Clostridia</taxon>
        <taxon>Eubacteriales</taxon>
        <taxon>Oscillospiraceae</taxon>
        <taxon>Ruthenibacterium</taxon>
    </lineage>
</organism>
<sequence>MCVPSGIVSSFSLFSLADARRRRPPSARTVAPRRVLCVGVAAAEDEAAELDAGTLLAASDDAALLELAGCDDALAGGTLELAGGVETLCGREDELSSFEHAANSTAAQSAGANSFHTVFFTTKHFLSLWGIPLFVIRPAGTKYFIFPHVLRKFHKTQTKRGEARPPRFVLICPGLAPAHGQPFGPARSDFQ</sequence>
<protein>
    <submittedName>
        <fullName evidence="1">Uncharacterized protein</fullName>
    </submittedName>
</protein>
<dbReference type="EMBL" id="LMUA01000004">
    <property type="protein sequence ID" value="KUE77174.1"/>
    <property type="molecule type" value="Genomic_DNA"/>
</dbReference>
<comment type="caution">
    <text evidence="1">The sequence shown here is derived from an EMBL/GenBank/DDBJ whole genome shotgun (WGS) entry which is preliminary data.</text>
</comment>
<evidence type="ECO:0000313" key="1">
    <source>
        <dbReference type="EMBL" id="KUE77174.1"/>
    </source>
</evidence>
<evidence type="ECO:0000313" key="2">
    <source>
        <dbReference type="Proteomes" id="UP000053433"/>
    </source>
</evidence>
<dbReference type="AlphaFoldDB" id="A0A0W7TTR8"/>
<name>A0A0W7TTR8_9FIRM</name>
<proteinExistence type="predicted"/>
<dbReference type="Proteomes" id="UP000053433">
    <property type="component" value="Unassembled WGS sequence"/>
</dbReference>
<gene>
    <name evidence="1" type="ORF">ASJ35_04590</name>
</gene>